<dbReference type="OrthoDB" id="3763466at2759"/>
<protein>
    <submittedName>
        <fullName evidence="1">Uncharacterized protein</fullName>
    </submittedName>
</protein>
<evidence type="ECO:0000313" key="1">
    <source>
        <dbReference type="EMBL" id="KAF1843340.1"/>
    </source>
</evidence>
<dbReference type="RefSeq" id="XP_040785903.1">
    <property type="nucleotide sequence ID" value="XM_040931148.1"/>
</dbReference>
<accession>A0A9P4GDQ5</accession>
<name>A0A9P4GDQ5_9PLEO</name>
<dbReference type="GeneID" id="63848400"/>
<dbReference type="EMBL" id="ML976617">
    <property type="protein sequence ID" value="KAF1843340.1"/>
    <property type="molecule type" value="Genomic_DNA"/>
</dbReference>
<proteinExistence type="predicted"/>
<organism evidence="1 2">
    <name type="scientific">Cucurbitaria berberidis CBS 394.84</name>
    <dbReference type="NCBI Taxonomy" id="1168544"/>
    <lineage>
        <taxon>Eukaryota</taxon>
        <taxon>Fungi</taxon>
        <taxon>Dikarya</taxon>
        <taxon>Ascomycota</taxon>
        <taxon>Pezizomycotina</taxon>
        <taxon>Dothideomycetes</taxon>
        <taxon>Pleosporomycetidae</taxon>
        <taxon>Pleosporales</taxon>
        <taxon>Pleosporineae</taxon>
        <taxon>Cucurbitariaceae</taxon>
        <taxon>Cucurbitaria</taxon>
    </lineage>
</organism>
<dbReference type="AlphaFoldDB" id="A0A9P4GDQ5"/>
<sequence length="360" mass="42158">MTRAVDVDLERAQERLYDIERQGVFADKCIRPISADMEILHAKRGKLDEQKHRLLAEIFDIELNDSLLKNALDKAVRPHCIAWNAQFFTSMRARLPRELRDMVYAQLWDAKTLDKTWKSMELSLFNDQDESWRILHLPHFVNSSIVGPESVLEVVEAWYQLVSVIGSPFHAGSLESLERLVTADAFSIGTDATTLLRELVLEFEIIYLIPPSEYYRQCVRLLHKIKNKSGFKLTIKFLQRRISMDFWLDALESLRPILEVFEEEGASVRVFFQYLHLKLLPVIEYDLHDARKNPSSNWRQEAIKALDSDSRIRARHRCYLQKNAPVYVPEDKASPESSEWEEGEYDYMGERWETATDYGW</sequence>
<gene>
    <name evidence="1" type="ORF">K460DRAFT_341351</name>
</gene>
<keyword evidence="2" id="KW-1185">Reference proteome</keyword>
<reference evidence="1" key="1">
    <citation type="submission" date="2020-01" db="EMBL/GenBank/DDBJ databases">
        <authorList>
            <consortium name="DOE Joint Genome Institute"/>
            <person name="Haridas S."/>
            <person name="Albert R."/>
            <person name="Binder M."/>
            <person name="Bloem J."/>
            <person name="Labutti K."/>
            <person name="Salamov A."/>
            <person name="Andreopoulos B."/>
            <person name="Baker S.E."/>
            <person name="Barry K."/>
            <person name="Bills G."/>
            <person name="Bluhm B.H."/>
            <person name="Cannon C."/>
            <person name="Castanera R."/>
            <person name="Culley D.E."/>
            <person name="Daum C."/>
            <person name="Ezra D."/>
            <person name="Gonzalez J.B."/>
            <person name="Henrissat B."/>
            <person name="Kuo A."/>
            <person name="Liang C."/>
            <person name="Lipzen A."/>
            <person name="Lutzoni F."/>
            <person name="Magnuson J."/>
            <person name="Mondo S."/>
            <person name="Nolan M."/>
            <person name="Ohm R."/>
            <person name="Pangilinan J."/>
            <person name="Park H.-J."/>
            <person name="Ramirez L."/>
            <person name="Alfaro M."/>
            <person name="Sun H."/>
            <person name="Tritt A."/>
            <person name="Yoshinaga Y."/>
            <person name="Zwiers L.-H."/>
            <person name="Turgeon B.G."/>
            <person name="Goodwin S.B."/>
            <person name="Spatafora J.W."/>
            <person name="Crous P.W."/>
            <person name="Grigoriev I.V."/>
        </authorList>
    </citation>
    <scope>NUCLEOTIDE SEQUENCE</scope>
    <source>
        <strain evidence="1">CBS 394.84</strain>
    </source>
</reference>
<dbReference type="Proteomes" id="UP000800039">
    <property type="component" value="Unassembled WGS sequence"/>
</dbReference>
<evidence type="ECO:0000313" key="2">
    <source>
        <dbReference type="Proteomes" id="UP000800039"/>
    </source>
</evidence>
<comment type="caution">
    <text evidence="1">The sequence shown here is derived from an EMBL/GenBank/DDBJ whole genome shotgun (WGS) entry which is preliminary data.</text>
</comment>